<reference evidence="2" key="1">
    <citation type="journal article" date="2023" name="Plant J.">
        <title>The genome of the king protea, Protea cynaroides.</title>
        <authorList>
            <person name="Chang J."/>
            <person name="Duong T.A."/>
            <person name="Schoeman C."/>
            <person name="Ma X."/>
            <person name="Roodt D."/>
            <person name="Barker N."/>
            <person name="Li Z."/>
            <person name="Van de Peer Y."/>
            <person name="Mizrachi E."/>
        </authorList>
    </citation>
    <scope>NUCLEOTIDE SEQUENCE</scope>
    <source>
        <tissue evidence="2">Young leaves</tissue>
    </source>
</reference>
<feature type="chain" id="PRO_5040446854" evidence="1">
    <location>
        <begin position="21"/>
        <end position="165"/>
    </location>
</feature>
<comment type="caution">
    <text evidence="2">The sequence shown here is derived from an EMBL/GenBank/DDBJ whole genome shotgun (WGS) entry which is preliminary data.</text>
</comment>
<gene>
    <name evidence="2" type="ORF">NE237_023443</name>
</gene>
<keyword evidence="3" id="KW-1185">Reference proteome</keyword>
<organism evidence="2 3">
    <name type="scientific">Protea cynaroides</name>
    <dbReference type="NCBI Taxonomy" id="273540"/>
    <lineage>
        <taxon>Eukaryota</taxon>
        <taxon>Viridiplantae</taxon>
        <taxon>Streptophyta</taxon>
        <taxon>Embryophyta</taxon>
        <taxon>Tracheophyta</taxon>
        <taxon>Spermatophyta</taxon>
        <taxon>Magnoliopsida</taxon>
        <taxon>Proteales</taxon>
        <taxon>Proteaceae</taxon>
        <taxon>Protea</taxon>
    </lineage>
</organism>
<proteinExistence type="predicted"/>
<dbReference type="Proteomes" id="UP001141806">
    <property type="component" value="Unassembled WGS sequence"/>
</dbReference>
<keyword evidence="1" id="KW-0732">Signal</keyword>
<protein>
    <submittedName>
        <fullName evidence="2">Uncharacterized protein</fullName>
    </submittedName>
</protein>
<feature type="signal peptide" evidence="1">
    <location>
        <begin position="1"/>
        <end position="20"/>
    </location>
</feature>
<dbReference type="AlphaFoldDB" id="A0A9Q0HH46"/>
<dbReference type="EMBL" id="JAMYWD010000008">
    <property type="protein sequence ID" value="KAJ4963504.1"/>
    <property type="molecule type" value="Genomic_DNA"/>
</dbReference>
<evidence type="ECO:0000256" key="1">
    <source>
        <dbReference type="SAM" id="SignalP"/>
    </source>
</evidence>
<accession>A0A9Q0HH46</accession>
<evidence type="ECO:0000313" key="3">
    <source>
        <dbReference type="Proteomes" id="UP001141806"/>
    </source>
</evidence>
<evidence type="ECO:0000313" key="2">
    <source>
        <dbReference type="EMBL" id="KAJ4963504.1"/>
    </source>
</evidence>
<name>A0A9Q0HH46_9MAGN</name>
<sequence>MPLQFLYSLVLLAGHSRPLAWKQQQESVIENSYHKYMVMRQLVDKIQMDDNRTTCGSKVLKQLVLPLWIENDVGAYHSSLRSSSSYGFGGSYFPGIRAMNPLPEQELELGSPQLFLALLLALKGESFLFKPPPNFEKSSPEFVQLQDVDGKPLAFCPKEVVDYAT</sequence>